<proteinExistence type="predicted"/>
<comment type="caution">
    <text evidence="2">The sequence shown here is derived from an EMBL/GenBank/DDBJ whole genome shotgun (WGS) entry which is preliminary data.</text>
</comment>
<dbReference type="InterPro" id="IPR046748">
    <property type="entry name" value="HipA_2"/>
</dbReference>
<evidence type="ECO:0000259" key="1">
    <source>
        <dbReference type="Pfam" id="PF20613"/>
    </source>
</evidence>
<evidence type="ECO:0000313" key="2">
    <source>
        <dbReference type="EMBL" id="KRM31938.1"/>
    </source>
</evidence>
<keyword evidence="3" id="KW-1185">Reference proteome</keyword>
<protein>
    <recommendedName>
        <fullName evidence="1">HipA-like kinase domain-containing protein</fullName>
    </recommendedName>
</protein>
<dbReference type="RefSeq" id="WP_056971085.1">
    <property type="nucleotide sequence ID" value="NZ_AZFI01000002.1"/>
</dbReference>
<accession>A0ABR5PNF3</accession>
<organism evidence="2 3">
    <name type="scientific">Ligilactobacillus acidipiscis DSM 15836</name>
    <dbReference type="NCBI Taxonomy" id="1423716"/>
    <lineage>
        <taxon>Bacteria</taxon>
        <taxon>Bacillati</taxon>
        <taxon>Bacillota</taxon>
        <taxon>Bacilli</taxon>
        <taxon>Lactobacillales</taxon>
        <taxon>Lactobacillaceae</taxon>
        <taxon>Ligilactobacillus</taxon>
    </lineage>
</organism>
<gene>
    <name evidence="2" type="ORF">FC65_GL000848</name>
</gene>
<sequence>MKKITSIENKIKIGTTNPFKVYCDSGLKLFVMKCRNEGSNGKSLFNELVGYRVAKALSLPTPDFEIARLSQELIDRTPALMSIKAEPGECFISEWIDGITGGLPAHMRSASNKEDFPGILFLDQLLMNVDRGGNRGNWLLEKKTKNITLIDFGYIFRIAQIWDKISLNQDMITPPVLIKELDEELYQNLVSQITGDYPFSKIERSVKNLTDETKQSFLEGIPSSWNISCDDLLAAKEFLYFQFDHYQDIINSLSKKFKL</sequence>
<dbReference type="EMBL" id="AZFI01000002">
    <property type="protein sequence ID" value="KRM31938.1"/>
    <property type="molecule type" value="Genomic_DNA"/>
</dbReference>
<name>A0ABR5PNF3_9LACO</name>
<feature type="domain" description="HipA-like kinase" evidence="1">
    <location>
        <begin position="4"/>
        <end position="231"/>
    </location>
</feature>
<evidence type="ECO:0000313" key="3">
    <source>
        <dbReference type="Proteomes" id="UP000051217"/>
    </source>
</evidence>
<dbReference type="Pfam" id="PF20613">
    <property type="entry name" value="HipA_2"/>
    <property type="match status" value="1"/>
</dbReference>
<dbReference type="Proteomes" id="UP000051217">
    <property type="component" value="Unassembled WGS sequence"/>
</dbReference>
<reference evidence="2 3" key="1">
    <citation type="journal article" date="2015" name="Genome Announc.">
        <title>Expanding the biotechnology potential of lactobacilli through comparative genomics of 213 strains and associated genera.</title>
        <authorList>
            <person name="Sun Z."/>
            <person name="Harris H.M."/>
            <person name="McCann A."/>
            <person name="Guo C."/>
            <person name="Argimon S."/>
            <person name="Zhang W."/>
            <person name="Yang X."/>
            <person name="Jeffery I.B."/>
            <person name="Cooney J.C."/>
            <person name="Kagawa T.F."/>
            <person name="Liu W."/>
            <person name="Song Y."/>
            <person name="Salvetti E."/>
            <person name="Wrobel A."/>
            <person name="Rasinkangas P."/>
            <person name="Parkhill J."/>
            <person name="Rea M.C."/>
            <person name="O'Sullivan O."/>
            <person name="Ritari J."/>
            <person name="Douillard F.P."/>
            <person name="Paul Ross R."/>
            <person name="Yang R."/>
            <person name="Briner A.E."/>
            <person name="Felis G.E."/>
            <person name="de Vos W.M."/>
            <person name="Barrangou R."/>
            <person name="Klaenhammer T.R."/>
            <person name="Caufield P.W."/>
            <person name="Cui Y."/>
            <person name="Zhang H."/>
            <person name="O'Toole P.W."/>
        </authorList>
    </citation>
    <scope>NUCLEOTIDE SEQUENCE [LARGE SCALE GENOMIC DNA]</scope>
    <source>
        <strain evidence="2 3">DSM 15836</strain>
    </source>
</reference>